<comment type="caution">
    <text evidence="1">The sequence shown here is derived from an EMBL/GenBank/DDBJ whole genome shotgun (WGS) entry which is preliminary data.</text>
</comment>
<dbReference type="Proteomes" id="UP001150266">
    <property type="component" value="Unassembled WGS sequence"/>
</dbReference>
<reference evidence="1" key="1">
    <citation type="submission" date="2022-08" db="EMBL/GenBank/DDBJ databases">
        <title>A Global Phylogenomic Analysis of the Shiitake Genus Lentinula.</title>
        <authorList>
            <consortium name="DOE Joint Genome Institute"/>
            <person name="Sierra-Patev S."/>
            <person name="Min B."/>
            <person name="Naranjo-Ortiz M."/>
            <person name="Looney B."/>
            <person name="Konkel Z."/>
            <person name="Slot J.C."/>
            <person name="Sakamoto Y."/>
            <person name="Steenwyk J.L."/>
            <person name="Rokas A."/>
            <person name="Carro J."/>
            <person name="Camarero S."/>
            <person name="Ferreira P."/>
            <person name="Molpeceres G."/>
            <person name="Ruiz-Duenas F.J."/>
            <person name="Serrano A."/>
            <person name="Henrissat B."/>
            <person name="Drula E."/>
            <person name="Hughes K.W."/>
            <person name="Mata J.L."/>
            <person name="Ishikawa N.K."/>
            <person name="Vargas-Isla R."/>
            <person name="Ushijima S."/>
            <person name="Smith C.A."/>
            <person name="Ahrendt S."/>
            <person name="Andreopoulos W."/>
            <person name="He G."/>
            <person name="Labutti K."/>
            <person name="Lipzen A."/>
            <person name="Ng V."/>
            <person name="Riley R."/>
            <person name="Sandor L."/>
            <person name="Barry K."/>
            <person name="Martinez A.T."/>
            <person name="Xiao Y."/>
            <person name="Gibbons J.G."/>
            <person name="Terashima K."/>
            <person name="Grigoriev I.V."/>
            <person name="Hibbett D.S."/>
        </authorList>
    </citation>
    <scope>NUCLEOTIDE SEQUENCE</scope>
    <source>
        <strain evidence="1">JLM2183</strain>
    </source>
</reference>
<keyword evidence="2" id="KW-1185">Reference proteome</keyword>
<organism evidence="1 2">
    <name type="scientific">Lentinula aciculospora</name>
    <dbReference type="NCBI Taxonomy" id="153920"/>
    <lineage>
        <taxon>Eukaryota</taxon>
        <taxon>Fungi</taxon>
        <taxon>Dikarya</taxon>
        <taxon>Basidiomycota</taxon>
        <taxon>Agaricomycotina</taxon>
        <taxon>Agaricomycetes</taxon>
        <taxon>Agaricomycetidae</taxon>
        <taxon>Agaricales</taxon>
        <taxon>Marasmiineae</taxon>
        <taxon>Omphalotaceae</taxon>
        <taxon>Lentinula</taxon>
    </lineage>
</organism>
<gene>
    <name evidence="1" type="ORF">J3R30DRAFT_3420146</name>
</gene>
<dbReference type="AlphaFoldDB" id="A0A9W9DXZ6"/>
<sequence>MYRGVTITLVEGVQLLPLQIFVTLPLSACFACRFRGWDTVRTRSTNGSSRFPKSCHGLFNLRIYRQYAQIDSQFTWSLYPSISEASHETVKARENGLQLQRTRITGSGTCVQEHYYDLPCFIYFAENTFSGKKPAQHQHLTLHSHAKLELYGPDNTIKSQCDNKEVDVSCCPFLLCSRTFAPSFLAFC</sequence>
<evidence type="ECO:0000313" key="2">
    <source>
        <dbReference type="Proteomes" id="UP001150266"/>
    </source>
</evidence>
<name>A0A9W9DXZ6_9AGAR</name>
<accession>A0A9W9DXZ6</accession>
<evidence type="ECO:0000313" key="1">
    <source>
        <dbReference type="EMBL" id="KAJ4490227.1"/>
    </source>
</evidence>
<dbReference type="EMBL" id="JAOTPV010000001">
    <property type="protein sequence ID" value="KAJ4490227.1"/>
    <property type="molecule type" value="Genomic_DNA"/>
</dbReference>
<proteinExistence type="predicted"/>
<protein>
    <submittedName>
        <fullName evidence="1">Uncharacterized protein</fullName>
    </submittedName>
</protein>